<proteinExistence type="predicted"/>
<dbReference type="RefSeq" id="WP_190328053.1">
    <property type="nucleotide sequence ID" value="NZ_CP061171.1"/>
</dbReference>
<dbReference type="Pfam" id="PF07715">
    <property type="entry name" value="Plug"/>
    <property type="match status" value="1"/>
</dbReference>
<evidence type="ECO:0000256" key="4">
    <source>
        <dbReference type="SAM" id="SignalP"/>
    </source>
</evidence>
<evidence type="ECO:0000313" key="6">
    <source>
        <dbReference type="EMBL" id="QNR85685.1"/>
    </source>
</evidence>
<protein>
    <submittedName>
        <fullName evidence="6">SusC/RagA family TonB-linked outer membrane protein</fullName>
    </submittedName>
</protein>
<feature type="signal peptide" evidence="4">
    <location>
        <begin position="1"/>
        <end position="24"/>
    </location>
</feature>
<dbReference type="Proteomes" id="UP000516439">
    <property type="component" value="Chromosome"/>
</dbReference>
<dbReference type="NCBIfam" id="TIGR04056">
    <property type="entry name" value="OMP_RagA_SusC"/>
    <property type="match status" value="1"/>
</dbReference>
<evidence type="ECO:0000313" key="7">
    <source>
        <dbReference type="Proteomes" id="UP000516439"/>
    </source>
</evidence>
<evidence type="ECO:0000256" key="3">
    <source>
        <dbReference type="ARBA" id="ARBA00023237"/>
    </source>
</evidence>
<feature type="chain" id="PRO_5046208568" evidence="4">
    <location>
        <begin position="25"/>
        <end position="1000"/>
    </location>
</feature>
<evidence type="ECO:0000259" key="5">
    <source>
        <dbReference type="Pfam" id="PF07715"/>
    </source>
</evidence>
<gene>
    <name evidence="6" type="ORF">H9N25_04275</name>
</gene>
<keyword evidence="7" id="KW-1185">Reference proteome</keyword>
<accession>A0ABX6TMT4</accession>
<dbReference type="InterPro" id="IPR012910">
    <property type="entry name" value="Plug_dom"/>
</dbReference>
<dbReference type="SUPFAM" id="SSF56935">
    <property type="entry name" value="Porins"/>
    <property type="match status" value="1"/>
</dbReference>
<reference evidence="6 7" key="1">
    <citation type="submission" date="2020-09" db="EMBL/GenBank/DDBJ databases">
        <title>Pedobacter sp. SW-16 isolated from soil near Yeocheon.</title>
        <authorList>
            <person name="Im H.S."/>
            <person name="Joung Y."/>
            <person name="Lee S.-S."/>
        </authorList>
    </citation>
    <scope>NUCLEOTIDE SEQUENCE [LARGE SCALE GENOMIC DNA]</scope>
    <source>
        <strain evidence="6 7">SW-16</strain>
    </source>
</reference>
<comment type="subcellular location">
    <subcellularLocation>
        <location evidence="1">Cell outer membrane</location>
    </subcellularLocation>
</comment>
<name>A0ABX6TMT4_9SPHI</name>
<keyword evidence="4" id="KW-0732">Signal</keyword>
<keyword evidence="2" id="KW-0472">Membrane</keyword>
<dbReference type="InterPro" id="IPR037066">
    <property type="entry name" value="Plug_dom_sf"/>
</dbReference>
<dbReference type="Gene3D" id="2.170.130.10">
    <property type="entry name" value="TonB-dependent receptor, plug domain"/>
    <property type="match status" value="1"/>
</dbReference>
<dbReference type="InterPro" id="IPR036942">
    <property type="entry name" value="Beta-barrel_TonB_sf"/>
</dbReference>
<dbReference type="InterPro" id="IPR023996">
    <property type="entry name" value="TonB-dep_OMP_SusC/RagA"/>
</dbReference>
<dbReference type="EMBL" id="CP061171">
    <property type="protein sequence ID" value="QNR85685.1"/>
    <property type="molecule type" value="Genomic_DNA"/>
</dbReference>
<feature type="domain" description="TonB-dependent receptor plug" evidence="5">
    <location>
        <begin position="89"/>
        <end position="204"/>
    </location>
</feature>
<evidence type="ECO:0000256" key="1">
    <source>
        <dbReference type="ARBA" id="ARBA00004442"/>
    </source>
</evidence>
<organism evidence="6 7">
    <name type="scientific">Pedobacter riviphilus</name>
    <dbReference type="NCBI Taxonomy" id="2766984"/>
    <lineage>
        <taxon>Bacteria</taxon>
        <taxon>Pseudomonadati</taxon>
        <taxon>Bacteroidota</taxon>
        <taxon>Sphingobacteriia</taxon>
        <taxon>Sphingobacteriales</taxon>
        <taxon>Sphingobacteriaceae</taxon>
        <taxon>Pedobacter</taxon>
    </lineage>
</organism>
<sequence>MVKIYTSVCIALFLSVFGSQSLYAHRVWLKTANGSYFVFQHDTTKATKAKKDSSAYSIKTDTIGQMVRALQKFKTVRDTINIRSSTPVPNLSLQQIIKGNLAGVYVQEPNGEPGTEQSMIIQGTSGLLFNKKDIYALQPAVYLNGVPLVADNPFAFDVQKYDYNRIGPATNLLSQIDINNILSISVIKDPFELAKLGPNAANGAIYITTKNAKAGLRDISLNSYFGYVTAPQVNTVNGVYENNFRNQFYKKYNPTGSPASYLRDSTNVAYFGPSNWTDLYYQNTPTFSADLGITGGTERANFRFFGSGTKNAGNADNTGINRYNLFFGINMAPFKWLTVSSTVNTARLDRTRNKSLRDRFAETRYIPDLSSPLSPNADSYANYLTENGRNVDNNRSTVLNGNLTLSAKVNKFVISTTGLFNYNEGIRDYFIPSTLLAGISYISNYFGYSQRVSLNNSISYKYDINKNHVIDFELGQSLQGDTYKYNYARAYNGPNDYVKLTFVDGNPTRDGADNPDYLNVLSEGNFYVFRYIDKERNNLMSFYGSAKYAYKSLFTFNALLRRDGTSNGQPDSRWVTTPAFNANWNLKEQFLKGNSVIDALHLSAGWGRTLRVFQDDRFAAGPQYRSENGWEEEPTIPGYGGLLGINRPYNSGFIGYNISLPFADRTSVTLDASFLNSRINTAVTVYNREDKNSVIGLPVAVETGYSTQYKSGMDINNKGVEFLVNGAVLQQRNGLTWNTGLNLSYNKNKLSALPEGLNELIYQNDNKLQVGKSVGSYWLYTNQGIYNSDAEVPAGRTFNGIPLKAGDPKWVDYNNDNRIDSKDKVLTGDRLPKFVGGWNNTIAYKNFDLNFNFIFAAGQKAINQYEATRYGFVNREAGNDINSVKEVSSWQSFDNEKNYPIYNPWSPVDAYRTDQDLFLESASYVKLRSVTLGYDFSKTGLFKKAGGKIRRAYLYATALNVFTLTDFSGVDPELINYNGVYDGANITIPRTFVLGFKLDL</sequence>
<keyword evidence="3" id="KW-0998">Cell outer membrane</keyword>
<evidence type="ECO:0000256" key="2">
    <source>
        <dbReference type="ARBA" id="ARBA00023136"/>
    </source>
</evidence>
<dbReference type="Gene3D" id="2.40.170.20">
    <property type="entry name" value="TonB-dependent receptor, beta-barrel domain"/>
    <property type="match status" value="1"/>
</dbReference>